<keyword evidence="1" id="KW-0812">Transmembrane</keyword>
<keyword evidence="3" id="KW-1185">Reference proteome</keyword>
<keyword evidence="1" id="KW-0472">Membrane</keyword>
<evidence type="ECO:0000313" key="2">
    <source>
        <dbReference type="EMBL" id="SDW10624.1"/>
    </source>
</evidence>
<evidence type="ECO:0000313" key="3">
    <source>
        <dbReference type="Proteomes" id="UP000198569"/>
    </source>
</evidence>
<sequence>MALISVKMYILFYFIIILNCISFLVTAYDKRLAIKNKRRISEKTLLSFVAFGGTIGAGIAMFFFRHKTAKASFLWKYFGLVLLQIVFIYLLFYKELITF</sequence>
<dbReference type="Proteomes" id="UP000198569">
    <property type="component" value="Unassembled WGS sequence"/>
</dbReference>
<proteinExistence type="predicted"/>
<feature type="transmembrane region" description="Helical" evidence="1">
    <location>
        <begin position="6"/>
        <end position="25"/>
    </location>
</feature>
<dbReference type="Pfam" id="PF06961">
    <property type="entry name" value="DUF1294"/>
    <property type="match status" value="1"/>
</dbReference>
<evidence type="ECO:0000256" key="1">
    <source>
        <dbReference type="SAM" id="Phobius"/>
    </source>
</evidence>
<feature type="transmembrane region" description="Helical" evidence="1">
    <location>
        <begin position="45"/>
        <end position="63"/>
    </location>
</feature>
<accession>A0A1H2QVF1</accession>
<reference evidence="3" key="1">
    <citation type="submission" date="2016-10" db="EMBL/GenBank/DDBJ databases">
        <authorList>
            <person name="Varghese N."/>
            <person name="Submissions S."/>
        </authorList>
    </citation>
    <scope>NUCLEOTIDE SEQUENCE [LARGE SCALE GENOMIC DNA]</scope>
    <source>
        <strain evidence="3">DSM 15718</strain>
    </source>
</reference>
<dbReference type="AlphaFoldDB" id="A0A1H2QVF1"/>
<name>A0A1H2QVF1_9FLAO</name>
<gene>
    <name evidence="2" type="ORF">SAMN05444338_101265</name>
</gene>
<dbReference type="InterPro" id="IPR010718">
    <property type="entry name" value="DUF1294"/>
</dbReference>
<feature type="transmembrane region" description="Helical" evidence="1">
    <location>
        <begin position="75"/>
        <end position="93"/>
    </location>
</feature>
<keyword evidence="1" id="KW-1133">Transmembrane helix</keyword>
<dbReference type="EMBL" id="FNMV01000001">
    <property type="protein sequence ID" value="SDW10624.1"/>
    <property type="molecule type" value="Genomic_DNA"/>
</dbReference>
<organism evidence="2 3">
    <name type="scientific">Flavobacterium degerlachei</name>
    <dbReference type="NCBI Taxonomy" id="229203"/>
    <lineage>
        <taxon>Bacteria</taxon>
        <taxon>Pseudomonadati</taxon>
        <taxon>Bacteroidota</taxon>
        <taxon>Flavobacteriia</taxon>
        <taxon>Flavobacteriales</taxon>
        <taxon>Flavobacteriaceae</taxon>
        <taxon>Flavobacterium</taxon>
    </lineage>
</organism>
<protein>
    <submittedName>
        <fullName evidence="2">Uncharacterized membrane protein YsdA, DUF1294 family</fullName>
    </submittedName>
</protein>